<dbReference type="SUPFAM" id="SSF51182">
    <property type="entry name" value="RmlC-like cupins"/>
    <property type="match status" value="1"/>
</dbReference>
<reference evidence="4" key="1">
    <citation type="submission" date="2022-06" db="EMBL/GenBank/DDBJ databases">
        <title>Amycolatopsis iheyaensis sp. nov., a new species of the genus Amycolatopsis isolated from soil in Iheya island, Japan.</title>
        <authorList>
            <person name="Ngamcharungchit C."/>
            <person name="Kanto H."/>
            <person name="Take A."/>
            <person name="Intra B."/>
            <person name="Matsumoto A."/>
            <person name="Panbangred W."/>
            <person name="Inahashi Y."/>
        </authorList>
    </citation>
    <scope>NUCLEOTIDE SEQUENCE</scope>
    <source>
        <strain evidence="4">OK19-0408</strain>
    </source>
</reference>
<dbReference type="RefSeq" id="WP_257919428.1">
    <property type="nucleotide sequence ID" value="NZ_JAMXQV010000003.1"/>
</dbReference>
<dbReference type="Proteomes" id="UP001144096">
    <property type="component" value="Unassembled WGS sequence"/>
</dbReference>
<proteinExistence type="predicted"/>
<dbReference type="Pfam" id="PF07883">
    <property type="entry name" value="Cupin_2"/>
    <property type="match status" value="2"/>
</dbReference>
<evidence type="ECO:0000256" key="1">
    <source>
        <dbReference type="ARBA" id="ARBA00022964"/>
    </source>
</evidence>
<dbReference type="InterPro" id="IPR047183">
    <property type="entry name" value="GDO-like"/>
</dbReference>
<keyword evidence="2" id="KW-0560">Oxidoreductase</keyword>
<dbReference type="PANTHER" id="PTHR41517:SF1">
    <property type="entry name" value="CUPIN"/>
    <property type="match status" value="1"/>
</dbReference>
<gene>
    <name evidence="4" type="ORF">M8542_08245</name>
</gene>
<name>A0A9X2NE07_9PSEU</name>
<organism evidence="4 5">
    <name type="scientific">Amycolatopsis iheyensis</name>
    <dbReference type="NCBI Taxonomy" id="2945988"/>
    <lineage>
        <taxon>Bacteria</taxon>
        <taxon>Bacillati</taxon>
        <taxon>Actinomycetota</taxon>
        <taxon>Actinomycetes</taxon>
        <taxon>Pseudonocardiales</taxon>
        <taxon>Pseudonocardiaceae</taxon>
        <taxon>Amycolatopsis</taxon>
    </lineage>
</organism>
<evidence type="ECO:0000313" key="4">
    <source>
        <dbReference type="EMBL" id="MCR6482805.1"/>
    </source>
</evidence>
<evidence type="ECO:0000259" key="3">
    <source>
        <dbReference type="Pfam" id="PF07883"/>
    </source>
</evidence>
<dbReference type="InterPro" id="IPR014710">
    <property type="entry name" value="RmlC-like_jellyroll"/>
</dbReference>
<keyword evidence="5" id="KW-1185">Reference proteome</keyword>
<dbReference type="InterPro" id="IPR011051">
    <property type="entry name" value="RmlC_Cupin_sf"/>
</dbReference>
<dbReference type="InterPro" id="IPR013096">
    <property type="entry name" value="Cupin_2"/>
</dbReference>
<dbReference type="AlphaFoldDB" id="A0A9X2NE07"/>
<dbReference type="PANTHER" id="PTHR41517">
    <property type="entry name" value="1,2-DIOXYGENASE PROTEIN-RELATED"/>
    <property type="match status" value="1"/>
</dbReference>
<feature type="domain" description="Cupin type-2" evidence="3">
    <location>
        <begin position="91"/>
        <end position="156"/>
    </location>
</feature>
<comment type="caution">
    <text evidence="4">The sequence shown here is derived from an EMBL/GenBank/DDBJ whole genome shotgun (WGS) entry which is preliminary data.</text>
</comment>
<keyword evidence="1" id="KW-0223">Dioxygenase</keyword>
<dbReference type="GO" id="GO:0051213">
    <property type="term" value="F:dioxygenase activity"/>
    <property type="evidence" value="ECO:0007669"/>
    <property type="project" value="UniProtKB-KW"/>
</dbReference>
<evidence type="ECO:0000313" key="5">
    <source>
        <dbReference type="Proteomes" id="UP001144096"/>
    </source>
</evidence>
<evidence type="ECO:0000256" key="2">
    <source>
        <dbReference type="ARBA" id="ARBA00023002"/>
    </source>
</evidence>
<protein>
    <submittedName>
        <fullName evidence="4">Cupin domain-containing protein</fullName>
    </submittedName>
</protein>
<sequence>MAETTTDLAGYHRRAAAAGVVGRWSSANENLPWRPEPRSVPQHWSYGRLRTLALEATAFVRGEDGALRVLTLLNSGHPDREAAAGHLYSGLQVLVPGEDMHSHRHAPTAVRFVHESEGGWTAVDGERMPVGPGDVVLTPARKWHEHGNDGPGPVVWQDCTDDPLVGALAASHFELFPARSHLGPRPAAVVDGHEPGVLVHRWPDTLAALAKLDDAGRGWSELRLGGPGGAPDLGPTIAGRFLGVAPGRSTPPRRHTGAAVLIVAAGSVTAHVAGTEFAASRGDTVAVPSWARWSIENTSTTDEQAVVFAYDESPLLRGAGLHRIEEELS</sequence>
<accession>A0A9X2NE07</accession>
<dbReference type="EMBL" id="JAMXQV010000003">
    <property type="protein sequence ID" value="MCR6482805.1"/>
    <property type="molecule type" value="Genomic_DNA"/>
</dbReference>
<feature type="domain" description="Cupin type-2" evidence="3">
    <location>
        <begin position="243"/>
        <end position="302"/>
    </location>
</feature>
<dbReference type="Gene3D" id="2.60.120.10">
    <property type="entry name" value="Jelly Rolls"/>
    <property type="match status" value="1"/>
</dbReference>
<dbReference type="CDD" id="cd02216">
    <property type="entry name" value="cupin_GDO-like_N"/>
    <property type="match status" value="1"/>
</dbReference>